<keyword evidence="11" id="KW-1185">Reference proteome</keyword>
<feature type="region of interest" description="Disordered" evidence="8">
    <location>
        <begin position="40"/>
        <end position="70"/>
    </location>
</feature>
<feature type="compositionally biased region" description="Low complexity" evidence="8">
    <location>
        <begin position="50"/>
        <end position="69"/>
    </location>
</feature>
<evidence type="ECO:0000313" key="11">
    <source>
        <dbReference type="Proteomes" id="UP000654370"/>
    </source>
</evidence>
<dbReference type="InterPro" id="IPR050527">
    <property type="entry name" value="Snail/Krueppel_Znf"/>
</dbReference>
<evidence type="ECO:0000256" key="4">
    <source>
        <dbReference type="ARBA" id="ARBA00022771"/>
    </source>
</evidence>
<feature type="domain" description="C2H2-type" evidence="9">
    <location>
        <begin position="377"/>
        <end position="399"/>
    </location>
</feature>
<evidence type="ECO:0000256" key="1">
    <source>
        <dbReference type="ARBA" id="ARBA00004123"/>
    </source>
</evidence>
<protein>
    <recommendedName>
        <fullName evidence="9">C2H2-type domain-containing protein</fullName>
    </recommendedName>
</protein>
<dbReference type="SUPFAM" id="SSF57667">
    <property type="entry name" value="beta-beta-alpha zinc fingers"/>
    <property type="match status" value="1"/>
</dbReference>
<gene>
    <name evidence="10" type="ORF">INT43_002860</name>
</gene>
<dbReference type="Proteomes" id="UP000654370">
    <property type="component" value="Unassembled WGS sequence"/>
</dbReference>
<evidence type="ECO:0000259" key="9">
    <source>
        <dbReference type="PROSITE" id="PS50157"/>
    </source>
</evidence>
<sequence>MTNSSSNFDYFEELSSPQNMNPYLSAVVIPTPGSPADNDLFANLSPDTAHSQQQWISHQQQQRPSSPRPVNIASPFISPVDVSPLLSPASFCSDHFPGSGGSSPEDAHAWRNSVDALLAMNTPVTVPSTTPPLLGSSYSSTSSALLSMDTPPTNADINPLIEASPFINPSPIEQEDQMSAFHPGRSDSPYTARTASISPTLSYVEDNSVESLFHRFNLLENQLDSGSRSRSESALPNFDFDPIPMSTGQNHLGLPMLHIPRRSSFPNMSELVSPEITVTPAAADDLHFAGPNSALTPPLPGNTAFFDADPQPRAIANSNRPYQRHQRSHSANSLQAILGSNVPVPVATTSSGSSSGSRVRNQRQVVRRSASNSSRPFVCRHCDFAFTREWNRKTHERLHDRSFVPEHECTYCDKRFMRKHDCLRHMNSVHKAQMTTS</sequence>
<keyword evidence="5" id="KW-0862">Zinc</keyword>
<organism evidence="10 11">
    <name type="scientific">Mortierella isabellina</name>
    <name type="common">Filamentous fungus</name>
    <name type="synonym">Umbelopsis isabellina</name>
    <dbReference type="NCBI Taxonomy" id="91625"/>
    <lineage>
        <taxon>Eukaryota</taxon>
        <taxon>Fungi</taxon>
        <taxon>Fungi incertae sedis</taxon>
        <taxon>Mucoromycota</taxon>
        <taxon>Mucoromycotina</taxon>
        <taxon>Umbelopsidomycetes</taxon>
        <taxon>Umbelopsidales</taxon>
        <taxon>Umbelopsidaceae</taxon>
        <taxon>Umbelopsis</taxon>
    </lineage>
</organism>
<reference evidence="10" key="1">
    <citation type="submission" date="2020-12" db="EMBL/GenBank/DDBJ databases">
        <title>Metabolic potential, ecology and presence of endohyphal bacteria is reflected in genomic diversity of Mucoromycotina.</title>
        <authorList>
            <person name="Muszewska A."/>
            <person name="Okrasinska A."/>
            <person name="Steczkiewicz K."/>
            <person name="Drgas O."/>
            <person name="Orlowska M."/>
            <person name="Perlinska-Lenart U."/>
            <person name="Aleksandrzak-Piekarczyk T."/>
            <person name="Szatraj K."/>
            <person name="Zielenkiewicz U."/>
            <person name="Pilsyk S."/>
            <person name="Malc E."/>
            <person name="Mieczkowski P."/>
            <person name="Kruszewska J.S."/>
            <person name="Biernat P."/>
            <person name="Pawlowska J."/>
        </authorList>
    </citation>
    <scope>NUCLEOTIDE SEQUENCE</scope>
    <source>
        <strain evidence="10">WA0000067209</strain>
    </source>
</reference>
<dbReference type="PANTHER" id="PTHR24388">
    <property type="entry name" value="ZINC FINGER PROTEIN"/>
    <property type="match status" value="1"/>
</dbReference>
<accession>A0A8H7Q5N0</accession>
<keyword evidence="2" id="KW-0479">Metal-binding</keyword>
<dbReference type="InterPro" id="IPR036236">
    <property type="entry name" value="Znf_C2H2_sf"/>
</dbReference>
<feature type="region of interest" description="Disordered" evidence="8">
    <location>
        <begin position="345"/>
        <end position="370"/>
    </location>
</feature>
<proteinExistence type="predicted"/>
<dbReference type="EMBL" id="JAEPQZ010000001">
    <property type="protein sequence ID" value="KAG2186422.1"/>
    <property type="molecule type" value="Genomic_DNA"/>
</dbReference>
<dbReference type="PROSITE" id="PS50157">
    <property type="entry name" value="ZINC_FINGER_C2H2_2"/>
    <property type="match status" value="2"/>
</dbReference>
<comment type="caution">
    <text evidence="10">The sequence shown here is derived from an EMBL/GenBank/DDBJ whole genome shotgun (WGS) entry which is preliminary data.</text>
</comment>
<evidence type="ECO:0000256" key="7">
    <source>
        <dbReference type="PROSITE-ProRule" id="PRU00042"/>
    </source>
</evidence>
<dbReference type="PROSITE" id="PS00028">
    <property type="entry name" value="ZINC_FINGER_C2H2_1"/>
    <property type="match status" value="2"/>
</dbReference>
<dbReference type="PANTHER" id="PTHR24388:SF54">
    <property type="entry name" value="PROTEIN ESCARGOT"/>
    <property type="match status" value="1"/>
</dbReference>
<evidence type="ECO:0000256" key="3">
    <source>
        <dbReference type="ARBA" id="ARBA00022737"/>
    </source>
</evidence>
<evidence type="ECO:0000256" key="2">
    <source>
        <dbReference type="ARBA" id="ARBA00022723"/>
    </source>
</evidence>
<dbReference type="SMART" id="SM00355">
    <property type="entry name" value="ZnF_C2H2"/>
    <property type="match status" value="2"/>
</dbReference>
<evidence type="ECO:0000256" key="5">
    <source>
        <dbReference type="ARBA" id="ARBA00022833"/>
    </source>
</evidence>
<keyword evidence="6" id="KW-0539">Nucleus</keyword>
<comment type="subcellular location">
    <subcellularLocation>
        <location evidence="1">Nucleus</location>
    </subcellularLocation>
</comment>
<feature type="domain" description="C2H2-type" evidence="9">
    <location>
        <begin position="407"/>
        <end position="435"/>
    </location>
</feature>
<evidence type="ECO:0000256" key="8">
    <source>
        <dbReference type="SAM" id="MobiDB-lite"/>
    </source>
</evidence>
<evidence type="ECO:0000256" key="6">
    <source>
        <dbReference type="ARBA" id="ARBA00023242"/>
    </source>
</evidence>
<name>A0A8H7Q5N0_MORIS</name>
<dbReference type="GO" id="GO:0000981">
    <property type="term" value="F:DNA-binding transcription factor activity, RNA polymerase II-specific"/>
    <property type="evidence" value="ECO:0007669"/>
    <property type="project" value="TreeGrafter"/>
</dbReference>
<dbReference type="GO" id="GO:0008270">
    <property type="term" value="F:zinc ion binding"/>
    <property type="evidence" value="ECO:0007669"/>
    <property type="project" value="UniProtKB-KW"/>
</dbReference>
<evidence type="ECO:0000313" key="10">
    <source>
        <dbReference type="EMBL" id="KAG2186422.1"/>
    </source>
</evidence>
<dbReference type="GO" id="GO:0005634">
    <property type="term" value="C:nucleus"/>
    <property type="evidence" value="ECO:0007669"/>
    <property type="project" value="UniProtKB-SubCell"/>
</dbReference>
<dbReference type="InterPro" id="IPR013087">
    <property type="entry name" value="Znf_C2H2_type"/>
</dbReference>
<keyword evidence="4 7" id="KW-0863">Zinc-finger</keyword>
<keyword evidence="3" id="KW-0677">Repeat</keyword>
<dbReference type="Gene3D" id="3.30.160.60">
    <property type="entry name" value="Classic Zinc Finger"/>
    <property type="match status" value="1"/>
</dbReference>
<dbReference type="GO" id="GO:0000978">
    <property type="term" value="F:RNA polymerase II cis-regulatory region sequence-specific DNA binding"/>
    <property type="evidence" value="ECO:0007669"/>
    <property type="project" value="TreeGrafter"/>
</dbReference>
<dbReference type="OrthoDB" id="8117402at2759"/>
<dbReference type="AlphaFoldDB" id="A0A8H7Q5N0"/>